<evidence type="ECO:0000256" key="2">
    <source>
        <dbReference type="SAM" id="MobiDB-lite"/>
    </source>
</evidence>
<name>A0A7L6AZJ7_9ACTN</name>
<evidence type="ECO:0000313" key="3">
    <source>
        <dbReference type="EMBL" id="QLQ35169.1"/>
    </source>
</evidence>
<gene>
    <name evidence="3" type="ORF">H1D33_17290</name>
</gene>
<evidence type="ECO:0000256" key="1">
    <source>
        <dbReference type="PIRSR" id="PIRSR605502-1"/>
    </source>
</evidence>
<dbReference type="GO" id="GO:0046872">
    <property type="term" value="F:metal ion binding"/>
    <property type="evidence" value="ECO:0007669"/>
    <property type="project" value="UniProtKB-KW"/>
</dbReference>
<sequence length="357" mass="36651">MTFTLFPDTRLTLARDALAGLSVGDALGCRFFVPGGAVAPWPDALPPGPWPWSDDTEMACSVLSVLATHGRTEPDALALSFATHYDPARRYGAGAVELLELIRAGTPWPVAAASAFDGQGSCGNGAAMRVAPLGAWHADSTRRAADQARASAEVTHAHPEGVAGAVAVAVAASLAARARLDGDRPEPARLLGAVAGALDAGGEVHRGVRRAAALLGRPAGEVVEAVGNGSRITAQDTVPFTLWVAATLLHDYPTAIRTCVEAGGDVDTTAAIVGGIVAAHTGVGTPTASPRAGSPPENPCPWLTTPPDPAPPRPASPHPAASCRAPPSPRPASPSCRARRARRARRTLPRRSWTCGR</sequence>
<evidence type="ECO:0000313" key="4">
    <source>
        <dbReference type="Proteomes" id="UP000510844"/>
    </source>
</evidence>
<dbReference type="Pfam" id="PF03747">
    <property type="entry name" value="ADP_ribosyl_GH"/>
    <property type="match status" value="1"/>
</dbReference>
<dbReference type="Gene3D" id="1.10.4080.10">
    <property type="entry name" value="ADP-ribosylation/Crystallin J1"/>
    <property type="match status" value="1"/>
</dbReference>
<organism evidence="3 4">
    <name type="scientific">Micromonospora robiginosa</name>
    <dbReference type="NCBI Taxonomy" id="2749844"/>
    <lineage>
        <taxon>Bacteria</taxon>
        <taxon>Bacillati</taxon>
        <taxon>Actinomycetota</taxon>
        <taxon>Actinomycetes</taxon>
        <taxon>Micromonosporales</taxon>
        <taxon>Micromonosporaceae</taxon>
        <taxon>Micromonospora</taxon>
    </lineage>
</organism>
<keyword evidence="1" id="KW-0479">Metal-binding</keyword>
<feature type="binding site" evidence="1">
    <location>
        <position position="54"/>
    </location>
    <ligand>
        <name>Mg(2+)</name>
        <dbReference type="ChEBI" id="CHEBI:18420"/>
        <label>1</label>
    </ligand>
</feature>
<feature type="binding site" evidence="1">
    <location>
        <position position="53"/>
    </location>
    <ligand>
        <name>Mg(2+)</name>
        <dbReference type="ChEBI" id="CHEBI:18420"/>
        <label>1</label>
    </ligand>
</feature>
<dbReference type="PANTHER" id="PTHR16222:SF12">
    <property type="entry name" value="ADP-RIBOSYLGLYCOHYDROLASE-RELATED"/>
    <property type="match status" value="1"/>
</dbReference>
<feature type="region of interest" description="Disordered" evidence="2">
    <location>
        <begin position="284"/>
        <end position="357"/>
    </location>
</feature>
<feature type="binding site" evidence="1">
    <location>
        <position position="268"/>
    </location>
    <ligand>
        <name>Mg(2+)</name>
        <dbReference type="ChEBI" id="CHEBI:18420"/>
        <label>1</label>
    </ligand>
</feature>
<comment type="cofactor">
    <cofactor evidence="1">
        <name>Mg(2+)</name>
        <dbReference type="ChEBI" id="CHEBI:18420"/>
    </cofactor>
    <text evidence="1">Binds 2 magnesium ions per subunit.</text>
</comment>
<keyword evidence="4" id="KW-1185">Reference proteome</keyword>
<dbReference type="AlphaFoldDB" id="A0A7L6AZJ7"/>
<feature type="binding site" evidence="1">
    <location>
        <position position="265"/>
    </location>
    <ligand>
        <name>Mg(2+)</name>
        <dbReference type="ChEBI" id="CHEBI:18420"/>
        <label>1</label>
    </ligand>
</feature>
<dbReference type="InterPro" id="IPR050792">
    <property type="entry name" value="ADP-ribosylglycohydrolase"/>
</dbReference>
<accession>A0A7L6AZJ7</accession>
<proteinExistence type="predicted"/>
<keyword evidence="1" id="KW-0460">Magnesium</keyword>
<keyword evidence="3" id="KW-0378">Hydrolase</keyword>
<dbReference type="InterPro" id="IPR005502">
    <property type="entry name" value="Ribosyl_crysJ1"/>
</dbReference>
<dbReference type="GO" id="GO:0016787">
    <property type="term" value="F:hydrolase activity"/>
    <property type="evidence" value="ECO:0007669"/>
    <property type="project" value="UniProtKB-KW"/>
</dbReference>
<feature type="compositionally biased region" description="Pro residues" evidence="2">
    <location>
        <begin position="296"/>
        <end position="317"/>
    </location>
</feature>
<dbReference type="InterPro" id="IPR036705">
    <property type="entry name" value="Ribosyl_crysJ1_sf"/>
</dbReference>
<dbReference type="EMBL" id="CP059322">
    <property type="protein sequence ID" value="QLQ35169.1"/>
    <property type="molecule type" value="Genomic_DNA"/>
</dbReference>
<feature type="compositionally biased region" description="Basic residues" evidence="2">
    <location>
        <begin position="337"/>
        <end position="349"/>
    </location>
</feature>
<dbReference type="Proteomes" id="UP000510844">
    <property type="component" value="Chromosome"/>
</dbReference>
<reference evidence="4" key="2">
    <citation type="journal article" date="2021" name="Mar. Drugs">
        <title>A New Micromonospora Strain with Antibiotic Activity Isolated from the Microbiome of a Mid-Atlantic Deep-Sea Sponge.</title>
        <authorList>
            <person name="Back C.R."/>
            <person name="Stennett H.L."/>
            <person name="Williams S.E."/>
            <person name="Wang L."/>
            <person name="Ojeda Gomez J."/>
            <person name="Abdulle O.M."/>
            <person name="Duffy T."/>
            <person name="Neal C."/>
            <person name="Mantell J."/>
            <person name="Jepson M.A."/>
            <person name="Hendry K.R."/>
            <person name="Powell D."/>
            <person name="Stach J.E.M."/>
            <person name="Essex-Lopresti A.E."/>
            <person name="Willis C.L."/>
            <person name="Curnow P."/>
            <person name="Race P.R."/>
        </authorList>
    </citation>
    <scope>NUCLEOTIDE SEQUENCE [LARGE SCALE GENOMIC DNA]</scope>
    <source>
        <strain evidence="4">28ISP2-46</strain>
    </source>
</reference>
<dbReference type="PANTHER" id="PTHR16222">
    <property type="entry name" value="ADP-RIBOSYLGLYCOHYDROLASE"/>
    <property type="match status" value="1"/>
</dbReference>
<feature type="binding site" evidence="1">
    <location>
        <position position="55"/>
    </location>
    <ligand>
        <name>Mg(2+)</name>
        <dbReference type="ChEBI" id="CHEBI:18420"/>
        <label>1</label>
    </ligand>
</feature>
<reference evidence="3 4" key="1">
    <citation type="submission" date="2020-07" db="EMBL/GenBank/DDBJ databases">
        <title>A new Micromonospora strain with potent antibiotic activity isolated from the microbiome of a mid-Atlantic deep-sea sponge.</title>
        <authorList>
            <person name="Back C.R."/>
            <person name="Stennett H.L."/>
            <person name="Williams S.E."/>
            <person name="Wang L."/>
            <person name="Ojeda Gomez J."/>
            <person name="Abdulle O.M."/>
            <person name="Duffy T."/>
            <person name="Hendry K.R."/>
            <person name="Powell D."/>
            <person name="Stach J.E."/>
            <person name="Essex-Lopresti A.E."/>
            <person name="Willis C.L."/>
            <person name="Curnow P."/>
            <person name="Race P.R."/>
        </authorList>
    </citation>
    <scope>NUCLEOTIDE SEQUENCE [LARGE SCALE GENOMIC DNA]</scope>
    <source>
        <strain evidence="3 4">28ISP2-46</strain>
    </source>
</reference>
<dbReference type="SUPFAM" id="SSF101478">
    <property type="entry name" value="ADP-ribosylglycohydrolase"/>
    <property type="match status" value="1"/>
</dbReference>
<feature type="binding site" evidence="1">
    <location>
        <position position="267"/>
    </location>
    <ligand>
        <name>Mg(2+)</name>
        <dbReference type="ChEBI" id="CHEBI:18420"/>
        <label>1</label>
    </ligand>
</feature>
<protein>
    <submittedName>
        <fullName evidence="3">ADP-ribosylglycohydrolase family protein</fullName>
    </submittedName>
</protein>